<feature type="non-terminal residue" evidence="1">
    <location>
        <position position="145"/>
    </location>
</feature>
<name>A0A5J4QK23_9ZZZZ</name>
<sequence length="145" mass="17227">MNYSERLEEIKVFKRFPNFIPFIGKKYAETPMKVLLIWESYYDTTGKTKKYNKDVEGWYKNDKTEVINNYFCELFKDGTENYNNHWNFASKMHEKGIDRGSPTFSNVEKFLPFKYCAGYNYYLRPATNAKSIKDTVLDNEIAINT</sequence>
<reference evidence="1" key="1">
    <citation type="submission" date="2019-03" db="EMBL/GenBank/DDBJ databases">
        <title>Single cell metagenomics reveals metabolic interactions within the superorganism composed of flagellate Streblomastix strix and complex community of Bacteroidetes bacteria on its surface.</title>
        <authorList>
            <person name="Treitli S.C."/>
            <person name="Kolisko M."/>
            <person name="Husnik F."/>
            <person name="Keeling P."/>
            <person name="Hampl V."/>
        </authorList>
    </citation>
    <scope>NUCLEOTIDE SEQUENCE</scope>
    <source>
        <strain evidence="1">STM</strain>
    </source>
</reference>
<comment type="caution">
    <text evidence="1">The sequence shown here is derived from an EMBL/GenBank/DDBJ whole genome shotgun (WGS) entry which is preliminary data.</text>
</comment>
<protein>
    <submittedName>
        <fullName evidence="1">Uncharacterized protein</fullName>
    </submittedName>
</protein>
<dbReference type="AlphaFoldDB" id="A0A5J4QK23"/>
<gene>
    <name evidence="1" type="ORF">EZS27_029385</name>
</gene>
<dbReference type="EMBL" id="SNRY01003458">
    <property type="protein sequence ID" value="KAA6320903.1"/>
    <property type="molecule type" value="Genomic_DNA"/>
</dbReference>
<accession>A0A5J4QK23</accession>
<proteinExistence type="predicted"/>
<organism evidence="1">
    <name type="scientific">termite gut metagenome</name>
    <dbReference type="NCBI Taxonomy" id="433724"/>
    <lineage>
        <taxon>unclassified sequences</taxon>
        <taxon>metagenomes</taxon>
        <taxon>organismal metagenomes</taxon>
    </lineage>
</organism>
<evidence type="ECO:0000313" key="1">
    <source>
        <dbReference type="EMBL" id="KAA6320903.1"/>
    </source>
</evidence>